<proteinExistence type="predicted"/>
<dbReference type="AlphaFoldDB" id="A0A8T0PHM9"/>
<evidence type="ECO:0000313" key="2">
    <source>
        <dbReference type="Proteomes" id="UP000823388"/>
    </source>
</evidence>
<evidence type="ECO:0000313" key="1">
    <source>
        <dbReference type="EMBL" id="KAG2561827.1"/>
    </source>
</evidence>
<comment type="caution">
    <text evidence="1">The sequence shown here is derived from an EMBL/GenBank/DDBJ whole genome shotgun (WGS) entry which is preliminary data.</text>
</comment>
<dbReference type="Proteomes" id="UP000823388">
    <property type="component" value="Chromosome 8K"/>
</dbReference>
<sequence>MSHRGHGWLPWSLQLRPPRGLARVSRGLGARRRCSPSCLPARRGTVLPSHRGHASAGHGVCRRWLGACGPWVILGVQGHGGKGPGLAAGEAAATERRRYPPLYCRQ</sequence>
<organism evidence="1 2">
    <name type="scientific">Panicum virgatum</name>
    <name type="common">Blackwell switchgrass</name>
    <dbReference type="NCBI Taxonomy" id="38727"/>
    <lineage>
        <taxon>Eukaryota</taxon>
        <taxon>Viridiplantae</taxon>
        <taxon>Streptophyta</taxon>
        <taxon>Embryophyta</taxon>
        <taxon>Tracheophyta</taxon>
        <taxon>Spermatophyta</taxon>
        <taxon>Magnoliopsida</taxon>
        <taxon>Liliopsida</taxon>
        <taxon>Poales</taxon>
        <taxon>Poaceae</taxon>
        <taxon>PACMAD clade</taxon>
        <taxon>Panicoideae</taxon>
        <taxon>Panicodae</taxon>
        <taxon>Paniceae</taxon>
        <taxon>Panicinae</taxon>
        <taxon>Panicum</taxon>
        <taxon>Panicum sect. Hiantes</taxon>
    </lineage>
</organism>
<keyword evidence="2" id="KW-1185">Reference proteome</keyword>
<name>A0A8T0PHM9_PANVG</name>
<reference evidence="1 2" key="1">
    <citation type="submission" date="2020-05" db="EMBL/GenBank/DDBJ databases">
        <title>WGS assembly of Panicum virgatum.</title>
        <authorList>
            <person name="Lovell J.T."/>
            <person name="Jenkins J."/>
            <person name="Shu S."/>
            <person name="Juenger T.E."/>
            <person name="Schmutz J."/>
        </authorList>
    </citation>
    <scope>NUCLEOTIDE SEQUENCE [LARGE SCALE GENOMIC DNA]</scope>
    <source>
        <strain evidence="2">cv. AP13</strain>
    </source>
</reference>
<dbReference type="EMBL" id="CM029051">
    <property type="protein sequence ID" value="KAG2561827.1"/>
    <property type="molecule type" value="Genomic_DNA"/>
</dbReference>
<gene>
    <name evidence="1" type="ORF">PVAP13_8KG231800</name>
</gene>
<protein>
    <submittedName>
        <fullName evidence="1">Uncharacterized protein</fullName>
    </submittedName>
</protein>
<accession>A0A8T0PHM9</accession>